<organism evidence="3 4">
    <name type="scientific">Streptomyces yaizuensis</name>
    <dbReference type="NCBI Taxonomy" id="2989713"/>
    <lineage>
        <taxon>Bacteria</taxon>
        <taxon>Bacillati</taxon>
        <taxon>Actinomycetota</taxon>
        <taxon>Actinomycetes</taxon>
        <taxon>Kitasatosporales</taxon>
        <taxon>Streptomycetaceae</taxon>
        <taxon>Streptomyces</taxon>
    </lineage>
</organism>
<feature type="compositionally biased region" description="Low complexity" evidence="1">
    <location>
        <begin position="129"/>
        <end position="154"/>
    </location>
</feature>
<feature type="compositionally biased region" description="Low complexity" evidence="1">
    <location>
        <begin position="285"/>
        <end position="301"/>
    </location>
</feature>
<proteinExistence type="predicted"/>
<name>A0ABQ5P270_9ACTN</name>
<protein>
    <submittedName>
        <fullName evidence="3">Lantibiotic dehydratase</fullName>
    </submittedName>
</protein>
<comment type="caution">
    <text evidence="3">The sequence shown here is derived from an EMBL/GenBank/DDBJ whole genome shotgun (WGS) entry which is preliminary data.</text>
</comment>
<evidence type="ECO:0000259" key="2">
    <source>
        <dbReference type="Pfam" id="PF04738"/>
    </source>
</evidence>
<dbReference type="RefSeq" id="WP_323448727.1">
    <property type="nucleotide sequence ID" value="NZ_BSBI01000008.1"/>
</dbReference>
<keyword evidence="4" id="KW-1185">Reference proteome</keyword>
<sequence length="963" mass="103597">MSSPGIRFAGYGVVRVCSQPAGVVDRLSSREVARLCDELEQVRREWHDRAPRVAEELTALVPLLDDRAERRTVLAVRRRLHRALDVPAADLEQLRPLRERLGGQAGEQVDGQVGEQVGERLRCTGGTGADTTATGPDALRCTGAAGTDGPGTAHGTDRSDRSGGVGALSALATRRDDLAARLTAAYEEARRAEQTVLAAAALDPALRAGAQLSANGLLHNMDRYAAAVTDGDVRGKRDLMTESTVIHLLTRSALKPSPFGQLVHTRPVLLDTGPAAPGARHASEPSEPSQASEASDPSQASGGTRSSVCRLPRQLVSWVERCLAALPALRATAVLRRAPVVAASAQRTVFLVRGRDGTDEPAAKERFVPVPPHPVVTELLALPADAALPEPGLRARCAALEGVGQEAADTLLDSLIAQGVLARDLGVGDQDPHPVARLAALLPPDLDAGVRECVTALAAAEAAFATAGLDHRQQLIARIERQVTDFAGRCGVTTPPIDAARTLVYEDAVIATPRAEDPGRWRRHLPALAHWHRLLPVFDDGAHVRAIVADVVRTHFGPGPHRLLPLYAAMSSPKLQPVLAQRLTDLTAPVPSRLRALQDEVFDLAGPPGGDDGAEAVIDPRRAAAIADTLPPWIPRWDRASWNVQHHGTTSDGGLLVVNGGAIGFGRAISRFLPAYEAAGERGFGELVRADIAAGDRGSAPLTDLSAVLGINANVHSALLGSHLRYPCTAGGAWGGDTGVSLEDCWAAFDEDTGLLVLRRGKDGPALRLVMLNFLLNELAPRCYQFLNFFGSGGLANLAWWDRVDQRRGARDKIRRYPRVRSDGLVLARATWKIPADRLPDASGRDDLAFFTEVRRWREALGLPERVFYRGFTLPDPLVPVSEEERRTWTRTLARFPTSAERKPTYLDFTSLTAVRAWQRVLRRWQGELTFQECVPDVPGAAPVGHPGGFTEEFIIETTEGAR</sequence>
<accession>A0ABQ5P270</accession>
<feature type="region of interest" description="Disordered" evidence="1">
    <location>
        <begin position="270"/>
        <end position="306"/>
    </location>
</feature>
<feature type="domain" description="Lantibiotic dehydratase N-terminal" evidence="2">
    <location>
        <begin position="751"/>
        <end position="868"/>
    </location>
</feature>
<dbReference type="Proteomes" id="UP001291653">
    <property type="component" value="Unassembled WGS sequence"/>
</dbReference>
<gene>
    <name evidence="3" type="ORF">SYYSPA8_20445</name>
</gene>
<feature type="region of interest" description="Disordered" evidence="1">
    <location>
        <begin position="124"/>
        <end position="164"/>
    </location>
</feature>
<evidence type="ECO:0000313" key="3">
    <source>
        <dbReference type="EMBL" id="GLF96708.1"/>
    </source>
</evidence>
<reference evidence="3 4" key="1">
    <citation type="submission" date="2022-10" db="EMBL/GenBank/DDBJ databases">
        <title>Draft genome sequence of Streptomyces sp. YSPA8.</title>
        <authorList>
            <person name="Moriuchi R."/>
            <person name="Dohra H."/>
            <person name="Yamamura H."/>
            <person name="Kodani S."/>
        </authorList>
    </citation>
    <scope>NUCLEOTIDE SEQUENCE [LARGE SCALE GENOMIC DNA]</scope>
    <source>
        <strain evidence="3 4">YSPA8</strain>
    </source>
</reference>
<dbReference type="EMBL" id="BSBI01000008">
    <property type="protein sequence ID" value="GLF96708.1"/>
    <property type="molecule type" value="Genomic_DNA"/>
</dbReference>
<evidence type="ECO:0000256" key="1">
    <source>
        <dbReference type="SAM" id="MobiDB-lite"/>
    </source>
</evidence>
<dbReference type="Pfam" id="PF04738">
    <property type="entry name" value="Lant_dehydr_N"/>
    <property type="match status" value="1"/>
</dbReference>
<evidence type="ECO:0000313" key="4">
    <source>
        <dbReference type="Proteomes" id="UP001291653"/>
    </source>
</evidence>
<dbReference type="InterPro" id="IPR006827">
    <property type="entry name" value="Lant_deHydtase_N"/>
</dbReference>